<comment type="caution">
    <text evidence="2">The sequence shown here is derived from an EMBL/GenBank/DDBJ whole genome shotgun (WGS) entry which is preliminary data.</text>
</comment>
<proteinExistence type="predicted"/>
<dbReference type="RefSeq" id="WP_154334461.1">
    <property type="nucleotide sequence ID" value="NZ_VTFY01000013.1"/>
</dbReference>
<evidence type="ECO:0000313" key="2">
    <source>
        <dbReference type="EMBL" id="MRX83661.1"/>
    </source>
</evidence>
<name>A0A6N7RRY4_9ACTN</name>
<reference evidence="3" key="1">
    <citation type="submission" date="2019-08" db="EMBL/GenBank/DDBJ databases">
        <title>Arthrobacter sp. nov., isolated from plateau pika and Tibetan wild ass.</title>
        <authorList>
            <person name="Ge Y."/>
        </authorList>
    </citation>
    <scope>NUCLEOTIDE SEQUENCE [LARGE SCALE GENOMIC DNA]</scope>
    <source>
        <strain evidence="3">HF-4214</strain>
    </source>
</reference>
<dbReference type="Proteomes" id="UP000438093">
    <property type="component" value="Unassembled WGS sequence"/>
</dbReference>
<protein>
    <submittedName>
        <fullName evidence="2">DUF4422 domain-containing protein</fullName>
    </submittedName>
</protein>
<keyword evidence="3" id="KW-1185">Reference proteome</keyword>
<evidence type="ECO:0000313" key="3">
    <source>
        <dbReference type="Proteomes" id="UP000438093"/>
    </source>
</evidence>
<accession>A0A6N7RRY4</accession>
<dbReference type="Pfam" id="PF14393">
    <property type="entry name" value="DUF4422"/>
    <property type="match status" value="1"/>
</dbReference>
<dbReference type="InterPro" id="IPR025536">
    <property type="entry name" value="DUF4422"/>
</dbReference>
<evidence type="ECO:0000259" key="1">
    <source>
        <dbReference type="Pfam" id="PF14393"/>
    </source>
</evidence>
<dbReference type="EMBL" id="VTFY01000013">
    <property type="protein sequence ID" value="MRX83661.1"/>
    <property type="molecule type" value="Genomic_DNA"/>
</dbReference>
<gene>
    <name evidence="2" type="ORF">GJG86_14350</name>
</gene>
<organism evidence="2 3">
    <name type="scientific">Eggerthella guodeyinii</name>
    <dbReference type="NCBI Taxonomy" id="2690837"/>
    <lineage>
        <taxon>Bacteria</taxon>
        <taxon>Bacillati</taxon>
        <taxon>Actinomycetota</taxon>
        <taxon>Coriobacteriia</taxon>
        <taxon>Eggerthellales</taxon>
        <taxon>Eggerthellaceae</taxon>
        <taxon>Eggerthella</taxon>
    </lineage>
</organism>
<feature type="domain" description="DUF4422" evidence="1">
    <location>
        <begin position="3"/>
        <end position="225"/>
    </location>
</feature>
<dbReference type="AlphaFoldDB" id="A0A6N7RRY4"/>
<sequence>MNIYIAAHKHMKLYTNQPYQPLFVGAFRCPEGDRRDGWQYDDTGVDDISYKNATFCELTGVNWILHNDESDITGLVHYRRYFRSSTECNEPLSEQEIRTALSKHDCIVAQRTFCTSKLDGYLCSAAEQYRTCHSSTDLTQLDSVIKRYFRSYHPAFRLCMKRDYLHPFNMLICRKELFDEYCRWLFEVESRLEERIDPYLDRDDYQKRVFGFLAERLMNVYLEAKGIDVVEYPTFDPIHPDDNSVLPLKKSPLVRSDAGLPYPTIRPVYEGIDYSKVFEYRFYLTHNEDLAKAYSDNPQESLRHFIVHGAREKRMAHPCFSVASYMQGHPELKPKYGDDPLAYVLHYLSTPSERNHATGYENLQTPSLEKREALSSERTCTGKRINKKRLSRYIAKAEKLPVLD</sequence>